<evidence type="ECO:0000256" key="4">
    <source>
        <dbReference type="SAM" id="MobiDB-lite"/>
    </source>
</evidence>
<keyword evidence="7" id="KW-1185">Reference proteome</keyword>
<feature type="compositionally biased region" description="Low complexity" evidence="4">
    <location>
        <begin position="541"/>
        <end position="551"/>
    </location>
</feature>
<evidence type="ECO:0000256" key="2">
    <source>
        <dbReference type="ARBA" id="ARBA00022884"/>
    </source>
</evidence>
<dbReference type="SMART" id="SM00360">
    <property type="entry name" value="RRM"/>
    <property type="match status" value="2"/>
</dbReference>
<dbReference type="FunFam" id="3.30.70.330:FF:000025">
    <property type="entry name" value="RNA-binding protein Musashi homolog 2 isoform X1"/>
    <property type="match status" value="1"/>
</dbReference>
<dbReference type="Pfam" id="PF00076">
    <property type="entry name" value="RRM_1"/>
    <property type="match status" value="2"/>
</dbReference>
<keyword evidence="1" id="KW-0677">Repeat</keyword>
<protein>
    <recommendedName>
        <fullName evidence="5">RRM domain-containing protein</fullName>
    </recommendedName>
</protein>
<feature type="domain" description="RRM" evidence="5">
    <location>
        <begin position="108"/>
        <end position="190"/>
    </location>
</feature>
<dbReference type="CDD" id="cd12330">
    <property type="entry name" value="RRM2_Hrp1p"/>
    <property type="match status" value="1"/>
</dbReference>
<dbReference type="PANTHER" id="PTHR48031:SF2">
    <property type="entry name" value="RNA-BINDING PROTEIN 4"/>
    <property type="match status" value="1"/>
</dbReference>
<name>A0A3F3PSY7_9EURO</name>
<dbReference type="InterPro" id="IPR000504">
    <property type="entry name" value="RRM_dom"/>
</dbReference>
<feature type="compositionally biased region" description="Low complexity" evidence="4">
    <location>
        <begin position="298"/>
        <end position="311"/>
    </location>
</feature>
<dbReference type="InterPro" id="IPR034156">
    <property type="entry name" value="Hrp1_RRM1"/>
</dbReference>
<dbReference type="Proteomes" id="UP000253729">
    <property type="component" value="Unassembled WGS sequence"/>
</dbReference>
<feature type="compositionally biased region" description="Gly residues" evidence="4">
    <location>
        <begin position="433"/>
        <end position="452"/>
    </location>
</feature>
<feature type="compositionally biased region" description="Acidic residues" evidence="4">
    <location>
        <begin position="1"/>
        <end position="20"/>
    </location>
</feature>
<reference evidence="6 7" key="1">
    <citation type="submission" date="2018-07" db="EMBL/GenBank/DDBJ databases">
        <title>The genomes of Aspergillus section Nigri reveals drivers in fungal speciation.</title>
        <authorList>
            <consortium name="DOE Joint Genome Institute"/>
            <person name="Vesth T.C."/>
            <person name="Nybo J."/>
            <person name="Theobald S."/>
            <person name="Brandl J."/>
            <person name="Frisvad J.C."/>
            <person name="Nielsen K.F."/>
            <person name="Lyhne E.K."/>
            <person name="Kogle M.E."/>
            <person name="Kuo A."/>
            <person name="Riley R."/>
            <person name="Clum A."/>
            <person name="Nolan M."/>
            <person name="Lipzen A."/>
            <person name="Salamov A."/>
            <person name="Henrissat B."/>
            <person name="Wiebenga A."/>
            <person name="De vries R.P."/>
            <person name="Grigoriev I.V."/>
            <person name="Mortensen U.H."/>
            <person name="Andersen M.R."/>
            <person name="Baker S.E."/>
        </authorList>
    </citation>
    <scope>NUCLEOTIDE SEQUENCE [LARGE SCALE GENOMIC DNA]</scope>
    <source>
        <strain evidence="6 7">CBS 139.54b</strain>
    </source>
</reference>
<keyword evidence="2 3" id="KW-0694">RNA-binding</keyword>
<dbReference type="PROSITE" id="PS50102">
    <property type="entry name" value="RRM"/>
    <property type="match status" value="2"/>
</dbReference>
<evidence type="ECO:0000259" key="5">
    <source>
        <dbReference type="PROSITE" id="PS50102"/>
    </source>
</evidence>
<feature type="compositionally biased region" description="Low complexity" evidence="4">
    <location>
        <begin position="368"/>
        <end position="414"/>
    </location>
</feature>
<dbReference type="AlphaFoldDB" id="A0A3F3PSY7"/>
<dbReference type="GO" id="GO:0005634">
    <property type="term" value="C:nucleus"/>
    <property type="evidence" value="ECO:0007669"/>
    <property type="project" value="TreeGrafter"/>
</dbReference>
<dbReference type="InterPro" id="IPR035979">
    <property type="entry name" value="RBD_domain_sf"/>
</dbReference>
<dbReference type="FunFam" id="3.30.70.330:FF:000466">
    <property type="entry name" value="Heterogeneous nuclear ribonucleoprotein HRP1"/>
    <property type="match status" value="1"/>
</dbReference>
<dbReference type="EMBL" id="KZ852063">
    <property type="protein sequence ID" value="RDH30024.1"/>
    <property type="molecule type" value="Genomic_DNA"/>
</dbReference>
<feature type="compositionally biased region" description="Low complexity" evidence="4">
    <location>
        <begin position="423"/>
        <end position="432"/>
    </location>
</feature>
<feature type="domain" description="RRM" evidence="5">
    <location>
        <begin position="192"/>
        <end position="268"/>
    </location>
</feature>
<feature type="compositionally biased region" description="Basic and acidic residues" evidence="4">
    <location>
        <begin position="97"/>
        <end position="106"/>
    </location>
</feature>
<sequence>MAEPEDVEEDLFADLYEADDNTSHTIPSTETSKSVDPVPSAPPINPSQIPIQSVETGPIEFETDAAYHHAYQGVHQNGTDNVGSGRAHHAMSGGGESEPRGTGIKEDGKMFIGGLNWETTDQSLKDYFSQFGEVQECTVMRDSATGRSRGFGFLTFRDPKTVNTVMVKEHYLDGKIIDPKRAIPRDEQEKTSKIFVGGVSQEANEHDFKEFFAQFGRVIDATLMIDKDTGRPRGFGFVTFDSEAAVEAALSGPLEICGKPIEVKKAQPRGNLRDEEDRRFRRGRDAFREGGQMGGDGSQQQAGAPGQANMAGGLTPQMMAQYWQRMQQYFALMQQQMAVAAAQGQGMGGMGMGGMNPAMMQQMQQMKQMQQMQMGNNQPQGSLSPPSQSATPQAMPNMMNPAMMQQMQQMQQMQSQGQGNNVGAMPAQMGNAMGAGGGGGGGGGSSGGGGTPGSANGNGSFTGPRGGPGYNAQEQIAFEQQKYEQQQVRRAMENRAFSPYQQGGPTSWEGMYDEVPQPNIPTGPQAMNRAGSMGRGPTPQPQSAAPANAPTGPKNAGKPGANYRGGGRGGHRGFHPYSRG</sequence>
<evidence type="ECO:0000313" key="6">
    <source>
        <dbReference type="EMBL" id="RDH30024.1"/>
    </source>
</evidence>
<dbReference type="PANTHER" id="PTHR48031">
    <property type="entry name" value="SRA STEM-LOOP-INTERACTING RNA-BINDING PROTEIN, MITOCHONDRIAL"/>
    <property type="match status" value="1"/>
</dbReference>
<evidence type="ECO:0000256" key="1">
    <source>
        <dbReference type="ARBA" id="ARBA00022737"/>
    </source>
</evidence>
<accession>A0A3F3PSY7</accession>
<proteinExistence type="predicted"/>
<gene>
    <name evidence="6" type="ORF">BDQ94DRAFT_78290</name>
</gene>
<dbReference type="InterPro" id="IPR012677">
    <property type="entry name" value="Nucleotide-bd_a/b_plait_sf"/>
</dbReference>
<feature type="region of interest" description="Disordered" evidence="4">
    <location>
        <begin position="368"/>
        <end position="580"/>
    </location>
</feature>
<feature type="region of interest" description="Disordered" evidence="4">
    <location>
        <begin position="287"/>
        <end position="311"/>
    </location>
</feature>
<organism evidence="6 7">
    <name type="scientific">Aspergillus welwitschiae</name>
    <dbReference type="NCBI Taxonomy" id="1341132"/>
    <lineage>
        <taxon>Eukaryota</taxon>
        <taxon>Fungi</taxon>
        <taxon>Dikarya</taxon>
        <taxon>Ascomycota</taxon>
        <taxon>Pezizomycotina</taxon>
        <taxon>Eurotiomycetes</taxon>
        <taxon>Eurotiomycetidae</taxon>
        <taxon>Eurotiales</taxon>
        <taxon>Aspergillaceae</taxon>
        <taxon>Aspergillus</taxon>
        <taxon>Aspergillus subgen. Circumdati</taxon>
    </lineage>
</organism>
<feature type="compositionally biased region" description="Polar residues" evidence="4">
    <location>
        <begin position="23"/>
        <end position="34"/>
    </location>
</feature>
<dbReference type="CDD" id="cd12577">
    <property type="entry name" value="RRM1_Hrp1p"/>
    <property type="match status" value="1"/>
</dbReference>
<evidence type="ECO:0000256" key="3">
    <source>
        <dbReference type="PROSITE-ProRule" id="PRU00176"/>
    </source>
</evidence>
<evidence type="ECO:0000313" key="7">
    <source>
        <dbReference type="Proteomes" id="UP000253729"/>
    </source>
</evidence>
<dbReference type="GO" id="GO:0003729">
    <property type="term" value="F:mRNA binding"/>
    <property type="evidence" value="ECO:0007669"/>
    <property type="project" value="TreeGrafter"/>
</dbReference>
<dbReference type="RefSeq" id="XP_026623046.1">
    <property type="nucleotide sequence ID" value="XM_026776533.1"/>
</dbReference>
<dbReference type="SUPFAM" id="SSF54928">
    <property type="entry name" value="RNA-binding domain, RBD"/>
    <property type="match status" value="2"/>
</dbReference>
<feature type="region of interest" description="Disordered" evidence="4">
    <location>
        <begin position="75"/>
        <end position="106"/>
    </location>
</feature>
<feature type="region of interest" description="Disordered" evidence="4">
    <location>
        <begin position="1"/>
        <end position="50"/>
    </location>
</feature>
<dbReference type="GeneID" id="38144889"/>
<dbReference type="STRING" id="1341132.A0A3F3PSY7"/>
<dbReference type="Gene3D" id="3.30.70.330">
    <property type="match status" value="2"/>
</dbReference>